<dbReference type="Proteomes" id="UP000604117">
    <property type="component" value="Unassembled WGS sequence"/>
</dbReference>
<keyword evidence="5" id="KW-0418">Kinase</keyword>
<feature type="compositionally biased region" description="Low complexity" evidence="7">
    <location>
        <begin position="369"/>
        <end position="392"/>
    </location>
</feature>
<sequence length="453" mass="46087">MFESGLLVDDRYRLEAPIASGGMGQVWRATDTVLGRTVAVKLLHRFVDETARARFRDEARAMAALGHPGVAGVYDYGETAGADAYIVMACVEGRPLSQRIAEAGRLGAAETASVVAQAARALQAVHDAGVVHRDVKPGNLIVEPGGAVVLIDFGVAVTAGAPGHTGIHEVVGTALYMAPEQVTKQDLTPATDVYALGAVAYHCLAGRPPFESGSAVDVALSHLRDEPDPLPDDVPAGLAHVVETAMAKDPARRYPTAAALAEAVENNTTVETAPVVAAAVPAEVPPVEAPPVETPPVETPPVEERPAPGRRVRHAVGALALGVATLVASLALADPTGGTTPTTDRPAPPASTGGTRPAATGTDAGGAEPSTTGDSPTATPAPTGAPVDVGGPDPTPPSAPTGDPTPAPDQGQDQEQEPDDEPDPEPSATSEPTTEPDEPETPTEPVEPSGEPR</sequence>
<dbReference type="InterPro" id="IPR011009">
    <property type="entry name" value="Kinase-like_dom_sf"/>
</dbReference>
<evidence type="ECO:0000256" key="2">
    <source>
        <dbReference type="ARBA" id="ARBA00022527"/>
    </source>
</evidence>
<reference evidence="9 10" key="1">
    <citation type="submission" date="2021-01" db="EMBL/GenBank/DDBJ databases">
        <title>Whole genome shotgun sequence of Asanoa siamensis NBRC 107932.</title>
        <authorList>
            <person name="Komaki H."/>
            <person name="Tamura T."/>
        </authorList>
    </citation>
    <scope>NUCLEOTIDE SEQUENCE [LARGE SCALE GENOMIC DNA]</scope>
    <source>
        <strain evidence="9 10">NBRC 107932</strain>
    </source>
</reference>
<dbReference type="EMBL" id="BONE01000020">
    <property type="protein sequence ID" value="GIF73346.1"/>
    <property type="molecule type" value="Genomic_DNA"/>
</dbReference>
<feature type="region of interest" description="Disordered" evidence="7">
    <location>
        <begin position="335"/>
        <end position="453"/>
    </location>
</feature>
<keyword evidence="2" id="KW-0723">Serine/threonine-protein kinase</keyword>
<feature type="compositionally biased region" description="Low complexity" evidence="7">
    <location>
        <begin position="443"/>
        <end position="453"/>
    </location>
</feature>
<dbReference type="PROSITE" id="PS50011">
    <property type="entry name" value="PROTEIN_KINASE_DOM"/>
    <property type="match status" value="1"/>
</dbReference>
<keyword evidence="4" id="KW-0547">Nucleotide-binding</keyword>
<dbReference type="RefSeq" id="WP_203713238.1">
    <property type="nucleotide sequence ID" value="NZ_BONE01000020.1"/>
</dbReference>
<dbReference type="InterPro" id="IPR000719">
    <property type="entry name" value="Prot_kinase_dom"/>
</dbReference>
<keyword evidence="3" id="KW-0808">Transferase</keyword>
<comment type="caution">
    <text evidence="9">The sequence shown here is derived from an EMBL/GenBank/DDBJ whole genome shotgun (WGS) entry which is preliminary data.</text>
</comment>
<evidence type="ECO:0000256" key="1">
    <source>
        <dbReference type="ARBA" id="ARBA00012513"/>
    </source>
</evidence>
<dbReference type="PANTHER" id="PTHR43289:SF6">
    <property type="entry name" value="SERINE_THREONINE-PROTEIN KINASE NEKL-3"/>
    <property type="match status" value="1"/>
</dbReference>
<dbReference type="SMART" id="SM00220">
    <property type="entry name" value="S_TKc"/>
    <property type="match status" value="1"/>
</dbReference>
<dbReference type="InterPro" id="IPR008271">
    <property type="entry name" value="Ser/Thr_kinase_AS"/>
</dbReference>
<evidence type="ECO:0000313" key="10">
    <source>
        <dbReference type="Proteomes" id="UP000604117"/>
    </source>
</evidence>
<dbReference type="PRINTS" id="PR01217">
    <property type="entry name" value="PRICHEXTENSN"/>
</dbReference>
<dbReference type="SUPFAM" id="SSF56112">
    <property type="entry name" value="Protein kinase-like (PK-like)"/>
    <property type="match status" value="1"/>
</dbReference>
<gene>
    <name evidence="9" type="ORF">Asi02nite_28640</name>
</gene>
<accession>A0ABQ4CPW3</accession>
<evidence type="ECO:0000259" key="8">
    <source>
        <dbReference type="PROSITE" id="PS50011"/>
    </source>
</evidence>
<evidence type="ECO:0000256" key="7">
    <source>
        <dbReference type="SAM" id="MobiDB-lite"/>
    </source>
</evidence>
<evidence type="ECO:0000256" key="5">
    <source>
        <dbReference type="ARBA" id="ARBA00022777"/>
    </source>
</evidence>
<protein>
    <recommendedName>
        <fullName evidence="1">non-specific serine/threonine protein kinase</fullName>
        <ecNumber evidence="1">2.7.11.1</ecNumber>
    </recommendedName>
</protein>
<feature type="domain" description="Protein kinase" evidence="8">
    <location>
        <begin position="12"/>
        <end position="270"/>
    </location>
</feature>
<evidence type="ECO:0000256" key="6">
    <source>
        <dbReference type="ARBA" id="ARBA00022840"/>
    </source>
</evidence>
<keyword evidence="6" id="KW-0067">ATP-binding</keyword>
<evidence type="ECO:0000313" key="9">
    <source>
        <dbReference type="EMBL" id="GIF73346.1"/>
    </source>
</evidence>
<dbReference type="PANTHER" id="PTHR43289">
    <property type="entry name" value="MITOGEN-ACTIVATED PROTEIN KINASE KINASE KINASE 20-RELATED"/>
    <property type="match status" value="1"/>
</dbReference>
<dbReference type="PROSITE" id="PS00108">
    <property type="entry name" value="PROTEIN_KINASE_ST"/>
    <property type="match status" value="1"/>
</dbReference>
<keyword evidence="10" id="KW-1185">Reference proteome</keyword>
<dbReference type="Gene3D" id="3.30.200.20">
    <property type="entry name" value="Phosphorylase Kinase, domain 1"/>
    <property type="match status" value="1"/>
</dbReference>
<name>A0ABQ4CPW3_9ACTN</name>
<proteinExistence type="predicted"/>
<feature type="compositionally biased region" description="Acidic residues" evidence="7">
    <location>
        <begin position="412"/>
        <end position="424"/>
    </location>
</feature>
<dbReference type="Pfam" id="PF00069">
    <property type="entry name" value="Pkinase"/>
    <property type="match status" value="1"/>
</dbReference>
<feature type="compositionally biased region" description="Pro residues" evidence="7">
    <location>
        <begin position="393"/>
        <end position="407"/>
    </location>
</feature>
<feature type="compositionally biased region" description="Pro residues" evidence="7">
    <location>
        <begin position="286"/>
        <end position="299"/>
    </location>
</feature>
<feature type="compositionally biased region" description="Low complexity" evidence="7">
    <location>
        <begin position="335"/>
        <end position="345"/>
    </location>
</feature>
<evidence type="ECO:0000256" key="3">
    <source>
        <dbReference type="ARBA" id="ARBA00022679"/>
    </source>
</evidence>
<dbReference type="CDD" id="cd14014">
    <property type="entry name" value="STKc_PknB_like"/>
    <property type="match status" value="1"/>
</dbReference>
<feature type="region of interest" description="Disordered" evidence="7">
    <location>
        <begin position="286"/>
        <end position="309"/>
    </location>
</feature>
<evidence type="ECO:0000256" key="4">
    <source>
        <dbReference type="ARBA" id="ARBA00022741"/>
    </source>
</evidence>
<organism evidence="9 10">
    <name type="scientific">Asanoa siamensis</name>
    <dbReference type="NCBI Taxonomy" id="926357"/>
    <lineage>
        <taxon>Bacteria</taxon>
        <taxon>Bacillati</taxon>
        <taxon>Actinomycetota</taxon>
        <taxon>Actinomycetes</taxon>
        <taxon>Micromonosporales</taxon>
        <taxon>Micromonosporaceae</taxon>
        <taxon>Asanoa</taxon>
    </lineage>
</organism>
<dbReference type="EC" id="2.7.11.1" evidence="1"/>
<dbReference type="Gene3D" id="1.10.510.10">
    <property type="entry name" value="Transferase(Phosphotransferase) domain 1"/>
    <property type="match status" value="1"/>
</dbReference>